<feature type="transmembrane region" description="Helical" evidence="7">
    <location>
        <begin position="643"/>
        <end position="664"/>
    </location>
</feature>
<dbReference type="PROSITE" id="PS51012">
    <property type="entry name" value="ABC_TM2"/>
    <property type="match status" value="1"/>
</dbReference>
<dbReference type="GO" id="GO:0016020">
    <property type="term" value="C:membrane"/>
    <property type="evidence" value="ECO:0007669"/>
    <property type="project" value="UniProtKB-SubCell"/>
</dbReference>
<dbReference type="SMART" id="SM00382">
    <property type="entry name" value="AAA"/>
    <property type="match status" value="1"/>
</dbReference>
<evidence type="ECO:0000256" key="3">
    <source>
        <dbReference type="ARBA" id="ARBA00022741"/>
    </source>
</evidence>
<feature type="transmembrane region" description="Helical" evidence="7">
    <location>
        <begin position="676"/>
        <end position="693"/>
    </location>
</feature>
<evidence type="ECO:0000313" key="11">
    <source>
        <dbReference type="RefSeq" id="XP_037884167.1"/>
    </source>
</evidence>
<evidence type="ECO:0000256" key="6">
    <source>
        <dbReference type="ARBA" id="ARBA00023136"/>
    </source>
</evidence>
<dbReference type="Pfam" id="PF00005">
    <property type="entry name" value="ABC_tran"/>
    <property type="match status" value="1"/>
</dbReference>
<keyword evidence="6 7" id="KW-0472">Membrane</keyword>
<dbReference type="InterPro" id="IPR047817">
    <property type="entry name" value="ABC2_TM_bact-type"/>
</dbReference>
<feature type="transmembrane region" description="Helical" evidence="7">
    <location>
        <begin position="525"/>
        <end position="549"/>
    </location>
</feature>
<dbReference type="Proteomes" id="UP000092443">
    <property type="component" value="Unplaced"/>
</dbReference>
<dbReference type="SUPFAM" id="SSF52540">
    <property type="entry name" value="P-loop containing nucleoside triphosphate hydrolases"/>
    <property type="match status" value="1"/>
</dbReference>
<reference evidence="11" key="1">
    <citation type="submission" date="2025-08" db="UniProtKB">
        <authorList>
            <consortium name="RefSeq"/>
        </authorList>
    </citation>
    <scope>IDENTIFICATION</scope>
    <source>
        <tissue evidence="11">Whole body pupa</tissue>
    </source>
</reference>
<feature type="transmembrane region" description="Helical" evidence="7">
    <location>
        <begin position="705"/>
        <end position="724"/>
    </location>
</feature>
<proteinExistence type="predicted"/>
<evidence type="ECO:0000256" key="2">
    <source>
        <dbReference type="ARBA" id="ARBA00022692"/>
    </source>
</evidence>
<sequence length="730" mass="82716">MTSSATAVEVRNGYKYYGSKSNPKIVLNYLNMSVLRGSIYGLLGASGCGKTTLLSCLVGQRRLNTGDVRVFGVKPGMPGSGVPGIRVGYMPQEIALVEEMSVRETIYYFGRIYGMTDERIYEKFKNLCSLLQLPPTGQLIKKCSGGQQRRVSFACALIHDPELLILDEPTVGLDPELREKIWEFLIETTRSNKLAVIITTHYIEEARQANCIGLMRNGVLLAEDTPENIMRRFEVNSVEEAFLILSQRQGDSDVIDVAQLPRADYQATSAICDGVEVIDSAIEKESSIKDQLEMEDSNKEHKMKDLREWLFITRGRIKALMIKNFVQLSRQPSGVVFMLLFPLIDLTCFYLAIGRTPQDLKVGLVSEEFSKWETCHDPQLRMVSAFNETCYLSNTSCLYVKELEAMNHINRIFYDNLEDAYRDAKEADILGYVYVPHNFSQSMQILIEYGRNADDEDIANAEIAVRLDMTDRQVSLFLEQKLREAFGNYLKTIINECNLPASVGNLPINFQKPIYGSEDTEFQQFVAPGVIMTMVFFLATLMTASVFISERLDGIWDRSLVAGVSTTQMLWAHLFTQLIIMIIQSTEVIVFVGLVFDTYNRGSTLLLIFLLSLNSFCGMLFGLLISVWCKSHTEANFSATGAFYPMIILCEYFKIILYIIGLLWPLEGMPTYLRKIVVFFPFTLSTTSARNIIEKGWDLTHPDVYNGFLVILAWIIIFFSFCMIGTKRNT</sequence>
<evidence type="ECO:0000313" key="10">
    <source>
        <dbReference type="Proteomes" id="UP000092443"/>
    </source>
</evidence>
<dbReference type="InterPro" id="IPR003593">
    <property type="entry name" value="AAA+_ATPase"/>
</dbReference>
<feature type="domain" description="ABC transporter" evidence="8">
    <location>
        <begin position="8"/>
        <end position="242"/>
    </location>
</feature>
<dbReference type="Gene3D" id="3.40.50.300">
    <property type="entry name" value="P-loop containing nucleotide triphosphate hydrolases"/>
    <property type="match status" value="1"/>
</dbReference>
<gene>
    <name evidence="11" type="primary">LOC119634205</name>
</gene>
<protein>
    <submittedName>
        <fullName evidence="11">ABC transporter G family member 23 isoform X1</fullName>
    </submittedName>
</protein>
<feature type="transmembrane region" description="Helical" evidence="7">
    <location>
        <begin position="334"/>
        <end position="353"/>
    </location>
</feature>
<keyword evidence="5 7" id="KW-1133">Transmembrane helix</keyword>
<evidence type="ECO:0000259" key="9">
    <source>
        <dbReference type="PROSITE" id="PS51012"/>
    </source>
</evidence>
<evidence type="ECO:0000256" key="7">
    <source>
        <dbReference type="SAM" id="Phobius"/>
    </source>
</evidence>
<evidence type="ECO:0000259" key="8">
    <source>
        <dbReference type="PROSITE" id="PS50893"/>
    </source>
</evidence>
<dbReference type="KEGG" id="gfs:119634205"/>
<keyword evidence="3" id="KW-0547">Nucleotide-binding</keyword>
<accession>A0A8U0WEV5</accession>
<dbReference type="AlphaFoldDB" id="A0A8U0WEV5"/>
<feature type="transmembrane region" description="Helical" evidence="7">
    <location>
        <begin position="569"/>
        <end position="596"/>
    </location>
</feature>
<organism evidence="10 11">
    <name type="scientific">Glossina fuscipes</name>
    <dbReference type="NCBI Taxonomy" id="7396"/>
    <lineage>
        <taxon>Eukaryota</taxon>
        <taxon>Metazoa</taxon>
        <taxon>Ecdysozoa</taxon>
        <taxon>Arthropoda</taxon>
        <taxon>Hexapoda</taxon>
        <taxon>Insecta</taxon>
        <taxon>Pterygota</taxon>
        <taxon>Neoptera</taxon>
        <taxon>Endopterygota</taxon>
        <taxon>Diptera</taxon>
        <taxon>Brachycera</taxon>
        <taxon>Muscomorpha</taxon>
        <taxon>Hippoboscoidea</taxon>
        <taxon>Glossinidae</taxon>
        <taxon>Glossina</taxon>
    </lineage>
</organism>
<dbReference type="GO" id="GO:0140359">
    <property type="term" value="F:ABC-type transporter activity"/>
    <property type="evidence" value="ECO:0007669"/>
    <property type="project" value="InterPro"/>
</dbReference>
<dbReference type="InterPro" id="IPR027417">
    <property type="entry name" value="P-loop_NTPase"/>
</dbReference>
<dbReference type="CDD" id="cd03230">
    <property type="entry name" value="ABC_DR_subfamily_A"/>
    <property type="match status" value="1"/>
</dbReference>
<evidence type="ECO:0000256" key="5">
    <source>
        <dbReference type="ARBA" id="ARBA00022989"/>
    </source>
</evidence>
<keyword evidence="10" id="KW-1185">Reference proteome</keyword>
<dbReference type="InterPro" id="IPR003439">
    <property type="entry name" value="ABC_transporter-like_ATP-bd"/>
</dbReference>
<dbReference type="PROSITE" id="PS50893">
    <property type="entry name" value="ABC_TRANSPORTER_2"/>
    <property type="match status" value="1"/>
</dbReference>
<comment type="subcellular location">
    <subcellularLocation>
        <location evidence="1">Membrane</location>
        <topology evidence="1">Multi-pass membrane protein</topology>
    </subcellularLocation>
</comment>
<feature type="domain" description="ABC transmembrane type-2" evidence="9">
    <location>
        <begin position="487"/>
        <end position="729"/>
    </location>
</feature>
<dbReference type="PANTHER" id="PTHR43038">
    <property type="entry name" value="ATP-BINDING CASSETTE, SUB-FAMILY H, MEMBER 1"/>
    <property type="match status" value="1"/>
</dbReference>
<dbReference type="PANTHER" id="PTHR43038:SF2">
    <property type="entry name" value="RH61964P"/>
    <property type="match status" value="1"/>
</dbReference>
<dbReference type="PROSITE" id="PS00211">
    <property type="entry name" value="ABC_TRANSPORTER_1"/>
    <property type="match status" value="1"/>
</dbReference>
<dbReference type="GeneID" id="119634205"/>
<dbReference type="RefSeq" id="XP_037884167.1">
    <property type="nucleotide sequence ID" value="XM_038028239.1"/>
</dbReference>
<name>A0A8U0WEV5_9MUSC</name>
<evidence type="ECO:0000256" key="4">
    <source>
        <dbReference type="ARBA" id="ARBA00022840"/>
    </source>
</evidence>
<keyword evidence="2 7" id="KW-0812">Transmembrane</keyword>
<evidence type="ECO:0000256" key="1">
    <source>
        <dbReference type="ARBA" id="ARBA00004141"/>
    </source>
</evidence>
<dbReference type="InterPro" id="IPR017871">
    <property type="entry name" value="ABC_transporter-like_CS"/>
</dbReference>
<dbReference type="Pfam" id="PF12698">
    <property type="entry name" value="ABC2_membrane_3"/>
    <property type="match status" value="1"/>
</dbReference>
<dbReference type="InterPro" id="IPR013525">
    <property type="entry name" value="ABC2_TM"/>
</dbReference>
<dbReference type="GO" id="GO:0016887">
    <property type="term" value="F:ATP hydrolysis activity"/>
    <property type="evidence" value="ECO:0007669"/>
    <property type="project" value="InterPro"/>
</dbReference>
<dbReference type="GO" id="GO:0005524">
    <property type="term" value="F:ATP binding"/>
    <property type="evidence" value="ECO:0007669"/>
    <property type="project" value="UniProtKB-KW"/>
</dbReference>
<keyword evidence="4" id="KW-0067">ATP-binding</keyword>
<feature type="transmembrane region" description="Helical" evidence="7">
    <location>
        <begin position="605"/>
        <end position="628"/>
    </location>
</feature>